<proteinExistence type="predicted"/>
<feature type="compositionally biased region" description="Acidic residues" evidence="1">
    <location>
        <begin position="550"/>
        <end position="567"/>
    </location>
</feature>
<feature type="region of interest" description="Disordered" evidence="1">
    <location>
        <begin position="997"/>
        <end position="1023"/>
    </location>
</feature>
<organism evidence="3 4">
    <name type="scientific">Lachancea lanzarotensis</name>
    <dbReference type="NCBI Taxonomy" id="1245769"/>
    <lineage>
        <taxon>Eukaryota</taxon>
        <taxon>Fungi</taxon>
        <taxon>Dikarya</taxon>
        <taxon>Ascomycota</taxon>
        <taxon>Saccharomycotina</taxon>
        <taxon>Saccharomycetes</taxon>
        <taxon>Saccharomycetales</taxon>
        <taxon>Saccharomycetaceae</taxon>
        <taxon>Lachancea</taxon>
    </lineage>
</organism>
<dbReference type="AlphaFoldDB" id="A0A0C7N8M4"/>
<feature type="compositionally biased region" description="Basic and acidic residues" evidence="1">
    <location>
        <begin position="522"/>
        <end position="541"/>
    </location>
</feature>
<evidence type="ECO:0000313" key="4">
    <source>
        <dbReference type="Proteomes" id="UP000054304"/>
    </source>
</evidence>
<feature type="compositionally biased region" description="Polar residues" evidence="1">
    <location>
        <begin position="266"/>
        <end position="277"/>
    </location>
</feature>
<dbReference type="STRING" id="1245769.A0A0C7N8M4"/>
<feature type="compositionally biased region" description="Basic and acidic residues" evidence="1">
    <location>
        <begin position="95"/>
        <end position="109"/>
    </location>
</feature>
<sequence>MDLIDHLSIKKPLTTGLAKRLESIEQEDSFALGGTGFLFNNNSVFKSARERLYGNEKDKENAQESPEHGLEDHRIAPTQKIILDYDGENLEQDFPKQRDSVESSRDNHAQKAQRRLNLKSHTIGVTSASNDATQVVLPQPDTTGDEDSPGLDTQILPMESAAECSDDDFESTKRDPTPSCHNMDIDENTLKATVQDIDANLALTASKLLSHDEAEAESREDNLSENKNMRDHHTMKKEAVAGNKFTSRNFVDGFDDSSDSDEGNANFDSDTALQTSQMDEDEVEIDIKKTPIGSSDPQNEQGLRSLKVYEGVLRQKLQEKEIIALSSSSDEETPIKTYSMGSKAAVFDLKARLSKRRQKSKIDRSKTSSASASLKTLFTTLRKANKEQIMDYRKGKLTSNGIDLAAIADEKESVESLLERELARNKRIRQRELERQKEKESPNENGDSASSDLDFSNNEFEGEVSDQDNSDIDRDSDDTYSVQDAMHGSQDIHESSKNGPKDVFTEGTEMHETDSDDDEEIVGAHEEHKRDIAEAPRTELKGRRKGAWQQEEEEEEEEGQEGEEGQEESIRLSRKSKKLQIRDTESDSEDPQQRPNKNVIDLGAYGNNIPHPLMDSSLRRTEVMDLKKTLLPDMENIEEKTLNNTTSEVGSPNTELLKMKIQKIMERQQKREAKRAMRIKKMRDGKVNEMMEMEAEESEDEWFGVGGADGEASDEHDSELEAMIDDYSHSNSNSDEIRQKLIKDDINKDKDMVNKILHDIESGGFRKRGRGALDLELSDGEDDELLKYHARRKEDFRQKLSSSALNGTALTNPRAKPFFESVVEGLDDKVNFLSEDELEIKENAGDRSTQDSIVSKKKTTLSQAFVQQTLSFLTSRDKESQTVVKEASSGILSRPGDDDGELDLHSLKQRSRIKVFSSTWSDSNVTTGDDPEQPVFERKSGTIFSRFKHHKEASEMFKEGQKTVKSATSYKVAGSSRASITYLGRARKLAAGKKAVKLRSKAARQNSSTDPLFRARNEGSFET</sequence>
<feature type="region of interest" description="Disordered" evidence="1">
    <location>
        <begin position="429"/>
        <end position="614"/>
    </location>
</feature>
<evidence type="ECO:0000259" key="2">
    <source>
        <dbReference type="Pfam" id="PF09444"/>
    </source>
</evidence>
<protein>
    <submittedName>
        <fullName evidence="3">LALA0S11e00144g1_1</fullName>
    </submittedName>
</protein>
<feature type="compositionally biased region" description="Basic and acidic residues" evidence="1">
    <location>
        <begin position="490"/>
        <end position="513"/>
    </location>
</feature>
<name>A0A0C7N8M4_9SACH</name>
<feature type="compositionally biased region" description="Basic and acidic residues" evidence="1">
    <location>
        <begin position="1013"/>
        <end position="1023"/>
    </location>
</feature>
<accession>A0A0C7N8M4</accession>
<feature type="region of interest" description="Disordered" evidence="1">
    <location>
        <begin position="162"/>
        <end position="184"/>
    </location>
</feature>
<feature type="region of interest" description="Disordered" evidence="1">
    <location>
        <begin position="95"/>
        <end position="115"/>
    </location>
</feature>
<dbReference type="InterPro" id="IPR018564">
    <property type="entry name" value="Repl_chkpnt_MRC1_dom"/>
</dbReference>
<dbReference type="Pfam" id="PF09444">
    <property type="entry name" value="MRC1"/>
    <property type="match status" value="1"/>
</dbReference>
<feature type="compositionally biased region" description="Basic and acidic residues" evidence="1">
    <location>
        <begin position="429"/>
        <end position="442"/>
    </location>
</feature>
<feature type="region of interest" description="Disordered" evidence="1">
    <location>
        <begin position="211"/>
        <end position="282"/>
    </location>
</feature>
<dbReference type="HOGENOM" id="CLU_007004_0_0_1"/>
<dbReference type="EMBL" id="LN736370">
    <property type="protein sequence ID" value="CEP64262.1"/>
    <property type="molecule type" value="Genomic_DNA"/>
</dbReference>
<gene>
    <name evidence="3" type="ORF">LALA0_S11e00144g</name>
</gene>
<feature type="region of interest" description="Disordered" evidence="1">
    <location>
        <begin position="56"/>
        <end position="76"/>
    </location>
</feature>
<feature type="compositionally biased region" description="Polar residues" evidence="1">
    <location>
        <begin position="443"/>
        <end position="459"/>
    </location>
</feature>
<feature type="compositionally biased region" description="Acidic residues" evidence="1">
    <location>
        <begin position="253"/>
        <end position="262"/>
    </location>
</feature>
<feature type="compositionally biased region" description="Acidic residues" evidence="1">
    <location>
        <begin position="460"/>
        <end position="478"/>
    </location>
</feature>
<dbReference type="GeneID" id="34687809"/>
<feature type="domain" description="DNA replication checkpoint mediator MRC1" evidence="2">
    <location>
        <begin position="686"/>
        <end position="821"/>
    </location>
</feature>
<evidence type="ECO:0000256" key="1">
    <source>
        <dbReference type="SAM" id="MobiDB-lite"/>
    </source>
</evidence>
<reference evidence="3 4" key="1">
    <citation type="submission" date="2014-12" db="EMBL/GenBank/DDBJ databases">
        <authorList>
            <person name="Neuveglise Cecile"/>
        </authorList>
    </citation>
    <scope>NUCLEOTIDE SEQUENCE [LARGE SCALE GENOMIC DNA]</scope>
    <source>
        <strain evidence="3 4">CBS 12615</strain>
    </source>
</reference>
<dbReference type="Proteomes" id="UP000054304">
    <property type="component" value="Unassembled WGS sequence"/>
</dbReference>
<feature type="compositionally biased region" description="Basic and acidic residues" evidence="1">
    <location>
        <begin position="56"/>
        <end position="75"/>
    </location>
</feature>
<dbReference type="OrthoDB" id="2130597at2759"/>
<dbReference type="RefSeq" id="XP_022630470.1">
    <property type="nucleotide sequence ID" value="XM_022775083.1"/>
</dbReference>
<evidence type="ECO:0000313" key="3">
    <source>
        <dbReference type="EMBL" id="CEP64262.1"/>
    </source>
</evidence>
<keyword evidence="4" id="KW-1185">Reference proteome</keyword>
<feature type="compositionally biased region" description="Basic and acidic residues" evidence="1">
    <location>
        <begin position="211"/>
        <end position="239"/>
    </location>
</feature>